<proteinExistence type="predicted"/>
<dbReference type="STRING" id="649638.Trad_1740"/>
<dbReference type="InterPro" id="IPR029052">
    <property type="entry name" value="Metallo-depent_PP-like"/>
</dbReference>
<sequence length="252" mass="27821">MASPLRIVALGDVHGQWARVWAALRAAGAADATCEPTPAVRRGGLQVVLSGDLVHYKDAESYALAAGTERFDASDPKHLRRAARTQIRELHRFKAYAERSAGHVRVILGNHDEAVITGRYVLGTRGGLEHREFCPEVGGLPLPDELAAWFATFPRTLALADVHFAHAGPLPGMSHYDDFFYGDPDTKRWWRDKPELARQTGHRFGVYGHTVMPKGVHVDREHGFAMVDALAAREFLVLEVTGGTLEPNVVRF</sequence>
<dbReference type="GO" id="GO:0016787">
    <property type="term" value="F:hydrolase activity"/>
    <property type="evidence" value="ECO:0007669"/>
    <property type="project" value="InterPro"/>
</dbReference>
<name>D7CQ74_TRURR</name>
<dbReference type="AlphaFoldDB" id="D7CQ74"/>
<dbReference type="Gene3D" id="3.60.21.10">
    <property type="match status" value="1"/>
</dbReference>
<dbReference type="Proteomes" id="UP000000379">
    <property type="component" value="Chromosome"/>
</dbReference>
<evidence type="ECO:0000259" key="1">
    <source>
        <dbReference type="Pfam" id="PF00149"/>
    </source>
</evidence>
<dbReference type="InterPro" id="IPR004843">
    <property type="entry name" value="Calcineurin-like_PHP"/>
</dbReference>
<evidence type="ECO:0000313" key="3">
    <source>
        <dbReference type="Proteomes" id="UP000000379"/>
    </source>
</evidence>
<dbReference type="SUPFAM" id="SSF56300">
    <property type="entry name" value="Metallo-dependent phosphatases"/>
    <property type="match status" value="1"/>
</dbReference>
<dbReference type="OrthoDB" id="58425at2"/>
<organism evidence="2 3">
    <name type="scientific">Truepera radiovictrix (strain DSM 17093 / CIP 108686 / LMG 22925 / RQ-24)</name>
    <dbReference type="NCBI Taxonomy" id="649638"/>
    <lineage>
        <taxon>Bacteria</taxon>
        <taxon>Thermotogati</taxon>
        <taxon>Deinococcota</taxon>
        <taxon>Deinococci</taxon>
        <taxon>Trueperales</taxon>
        <taxon>Trueperaceae</taxon>
        <taxon>Truepera</taxon>
    </lineage>
</organism>
<dbReference type="eggNOG" id="COG0639">
    <property type="taxonomic scope" value="Bacteria"/>
</dbReference>
<reference evidence="2 3" key="2">
    <citation type="journal article" date="2011" name="Stand. Genomic Sci.">
        <title>Complete genome sequence of Truepera radiovictrix type strain (RQ-24).</title>
        <authorList>
            <person name="Ivanova N."/>
            <person name="Rohde C."/>
            <person name="Munk C."/>
            <person name="Nolan M."/>
            <person name="Lucas S."/>
            <person name="Del Rio T.G."/>
            <person name="Tice H."/>
            <person name="Deshpande S."/>
            <person name="Cheng J.F."/>
            <person name="Tapia R."/>
            <person name="Han C."/>
            <person name="Goodwin L."/>
            <person name="Pitluck S."/>
            <person name="Liolios K."/>
            <person name="Mavromatis K."/>
            <person name="Mikhailova N."/>
            <person name="Pati A."/>
            <person name="Chen A."/>
            <person name="Palaniappan K."/>
            <person name="Land M."/>
            <person name="Hauser L."/>
            <person name="Chang Y.J."/>
            <person name="Jeffries C.D."/>
            <person name="Brambilla E."/>
            <person name="Rohde M."/>
            <person name="Goker M."/>
            <person name="Tindall B.J."/>
            <person name="Woyke T."/>
            <person name="Bristow J."/>
            <person name="Eisen J.A."/>
            <person name="Markowitz V."/>
            <person name="Hugenholtz P."/>
            <person name="Kyrpides N.C."/>
            <person name="Klenk H.P."/>
            <person name="Lapidus A."/>
        </authorList>
    </citation>
    <scope>NUCLEOTIDE SEQUENCE [LARGE SCALE GENOMIC DNA]</scope>
    <source>
        <strain evidence="3">DSM 17093 / CIP 108686 / LMG 22925 / RQ-24</strain>
    </source>
</reference>
<protein>
    <submittedName>
        <fullName evidence="2">Metallophosphoesterase</fullName>
    </submittedName>
</protein>
<accession>D7CQ74</accession>
<dbReference type="EMBL" id="CP002049">
    <property type="protein sequence ID" value="ADI14858.1"/>
    <property type="molecule type" value="Genomic_DNA"/>
</dbReference>
<dbReference type="RefSeq" id="WP_013178225.1">
    <property type="nucleotide sequence ID" value="NC_014221.1"/>
</dbReference>
<dbReference type="HOGENOM" id="CLU_1124119_0_0_0"/>
<dbReference type="Pfam" id="PF00149">
    <property type="entry name" value="Metallophos"/>
    <property type="match status" value="1"/>
</dbReference>
<keyword evidence="3" id="KW-1185">Reference proteome</keyword>
<evidence type="ECO:0000313" key="2">
    <source>
        <dbReference type="EMBL" id="ADI14858.1"/>
    </source>
</evidence>
<feature type="domain" description="Calcineurin-like phosphoesterase" evidence="1">
    <location>
        <begin position="5"/>
        <end position="213"/>
    </location>
</feature>
<dbReference type="KEGG" id="tra:Trad_1740"/>
<reference evidence="3" key="1">
    <citation type="submission" date="2010-05" db="EMBL/GenBank/DDBJ databases">
        <title>The complete genome of Truepera radiovictris DSM 17093.</title>
        <authorList>
            <consortium name="US DOE Joint Genome Institute (JGI-PGF)"/>
            <person name="Lucas S."/>
            <person name="Copeland A."/>
            <person name="Lapidus A."/>
            <person name="Glavina del Rio T."/>
            <person name="Dalin E."/>
            <person name="Tice H."/>
            <person name="Bruce D."/>
            <person name="Goodwin L."/>
            <person name="Pitluck S."/>
            <person name="Kyrpides N."/>
            <person name="Mavromatis K."/>
            <person name="Ovchinnikova G."/>
            <person name="Munk A.C."/>
            <person name="Detter J.C."/>
            <person name="Han C."/>
            <person name="Tapia R."/>
            <person name="Land M."/>
            <person name="Hauser L."/>
            <person name="Markowitz V."/>
            <person name="Cheng J.-F."/>
            <person name="Hugenholtz P."/>
            <person name="Woyke T."/>
            <person name="Wu D."/>
            <person name="Tindall B."/>
            <person name="Pomrenke H.G."/>
            <person name="Brambilla E."/>
            <person name="Klenk H.-P."/>
            <person name="Eisen J.A."/>
        </authorList>
    </citation>
    <scope>NUCLEOTIDE SEQUENCE [LARGE SCALE GENOMIC DNA]</scope>
    <source>
        <strain evidence="3">DSM 17093 / CIP 108686 / LMG 22925 / RQ-24</strain>
    </source>
</reference>
<gene>
    <name evidence="2" type="ordered locus">Trad_1740</name>
</gene>